<keyword evidence="3" id="KW-1185">Reference proteome</keyword>
<proteinExistence type="predicted"/>
<dbReference type="STRING" id="1095778.SAMN04489842_1411"/>
<dbReference type="Pfam" id="PF26479">
    <property type="entry name" value="DUF8152"/>
    <property type="match status" value="1"/>
</dbReference>
<gene>
    <name evidence="2" type="ORF">SAMN04489842_1411</name>
</gene>
<dbReference type="RefSeq" id="WP_244510196.1">
    <property type="nucleotide sequence ID" value="NZ_FNLC01000001.1"/>
</dbReference>
<evidence type="ECO:0000313" key="2">
    <source>
        <dbReference type="EMBL" id="SDQ63738.1"/>
    </source>
</evidence>
<evidence type="ECO:0000259" key="1">
    <source>
        <dbReference type="Pfam" id="PF26479"/>
    </source>
</evidence>
<dbReference type="AlphaFoldDB" id="A0A1H1CHX6"/>
<reference evidence="3" key="1">
    <citation type="submission" date="2016-10" db="EMBL/GenBank/DDBJ databases">
        <authorList>
            <person name="Varghese N."/>
            <person name="Submissions S."/>
        </authorList>
    </citation>
    <scope>NUCLEOTIDE SEQUENCE [LARGE SCALE GENOMIC DNA]</scope>
    <source>
        <strain evidence="3">DSM 24767</strain>
    </source>
</reference>
<dbReference type="InterPro" id="IPR058465">
    <property type="entry name" value="DUF8152"/>
</dbReference>
<organism evidence="2 3">
    <name type="scientific">Natronobacterium texcoconense</name>
    <dbReference type="NCBI Taxonomy" id="1095778"/>
    <lineage>
        <taxon>Archaea</taxon>
        <taxon>Methanobacteriati</taxon>
        <taxon>Methanobacteriota</taxon>
        <taxon>Stenosarchaea group</taxon>
        <taxon>Halobacteria</taxon>
        <taxon>Halobacteriales</taxon>
        <taxon>Natrialbaceae</taxon>
        <taxon>Natronobacterium</taxon>
    </lineage>
</organism>
<sequence length="105" mass="11771">MTWVPAELAFVTADESVRDHVSALATHLEKTAEFPLERTTSRYLGEAEAVARDAATADLERDVVRTRVETVQELLGELEPIEHDEGRSHVEAARHHCEAVLEERP</sequence>
<name>A0A1H1CHX6_NATTX</name>
<accession>A0A1H1CHX6</accession>
<protein>
    <recommendedName>
        <fullName evidence="1">DUF8152 domain-containing protein</fullName>
    </recommendedName>
</protein>
<feature type="domain" description="DUF8152" evidence="1">
    <location>
        <begin position="21"/>
        <end position="103"/>
    </location>
</feature>
<evidence type="ECO:0000313" key="3">
    <source>
        <dbReference type="Proteomes" id="UP000198848"/>
    </source>
</evidence>
<dbReference type="Proteomes" id="UP000198848">
    <property type="component" value="Unassembled WGS sequence"/>
</dbReference>
<dbReference type="EMBL" id="FNLC01000001">
    <property type="protein sequence ID" value="SDQ63738.1"/>
    <property type="molecule type" value="Genomic_DNA"/>
</dbReference>